<dbReference type="PANTHER" id="PTHR24305:SF210">
    <property type="entry name" value="CYTOCHROME P450 MONOOXYGENASE ASQL-RELATED"/>
    <property type="match status" value="1"/>
</dbReference>
<keyword evidence="11" id="KW-1185">Reference proteome</keyword>
<evidence type="ECO:0000313" key="10">
    <source>
        <dbReference type="EMBL" id="TGJ85024.1"/>
    </source>
</evidence>
<accession>A0A4Z0YMD0</accession>
<dbReference type="InterPro" id="IPR036396">
    <property type="entry name" value="Cyt_P450_sf"/>
</dbReference>
<dbReference type="GO" id="GO:0005506">
    <property type="term" value="F:iron ion binding"/>
    <property type="evidence" value="ECO:0007669"/>
    <property type="project" value="InterPro"/>
</dbReference>
<dbReference type="PRINTS" id="PR00385">
    <property type="entry name" value="P450"/>
</dbReference>
<dbReference type="Gene3D" id="1.10.630.10">
    <property type="entry name" value="Cytochrome P450"/>
    <property type="match status" value="2"/>
</dbReference>
<dbReference type="AlphaFoldDB" id="A0A4Z0YMD0"/>
<dbReference type="STRING" id="37992.A0A4Z0YMD0"/>
<evidence type="ECO:0000256" key="1">
    <source>
        <dbReference type="ARBA" id="ARBA00001971"/>
    </source>
</evidence>
<evidence type="ECO:0000256" key="3">
    <source>
        <dbReference type="ARBA" id="ARBA00022617"/>
    </source>
</evidence>
<dbReference type="PANTHER" id="PTHR24305">
    <property type="entry name" value="CYTOCHROME P450"/>
    <property type="match status" value="1"/>
</dbReference>
<reference evidence="10 11" key="1">
    <citation type="submission" date="2019-03" db="EMBL/GenBank/DDBJ databases">
        <title>Draft genome sequence of Xylaria hypoxylon DSM 108379, a ubiquitous saprotrophic-parasitic fungi on hardwood.</title>
        <authorList>
            <person name="Buettner E."/>
            <person name="Leonhardt S."/>
            <person name="Gebauer A.M."/>
            <person name="Liers C."/>
            <person name="Hofrichter M."/>
            <person name="Kellner H."/>
        </authorList>
    </citation>
    <scope>NUCLEOTIDE SEQUENCE [LARGE SCALE GENOMIC DNA]</scope>
    <source>
        <strain evidence="10 11">DSM 108379</strain>
    </source>
</reference>
<organism evidence="10 11">
    <name type="scientific">Xylaria hypoxylon</name>
    <dbReference type="NCBI Taxonomy" id="37992"/>
    <lineage>
        <taxon>Eukaryota</taxon>
        <taxon>Fungi</taxon>
        <taxon>Dikarya</taxon>
        <taxon>Ascomycota</taxon>
        <taxon>Pezizomycotina</taxon>
        <taxon>Sordariomycetes</taxon>
        <taxon>Xylariomycetidae</taxon>
        <taxon>Xylariales</taxon>
        <taxon>Xylariaceae</taxon>
        <taxon>Xylaria</taxon>
    </lineage>
</organism>
<feature type="binding site" description="axial binding residue" evidence="7">
    <location>
        <position position="375"/>
    </location>
    <ligand>
        <name>heme</name>
        <dbReference type="ChEBI" id="CHEBI:30413"/>
    </ligand>
    <ligandPart>
        <name>Fe</name>
        <dbReference type="ChEBI" id="CHEBI:18248"/>
    </ligandPart>
</feature>
<dbReference type="InterPro" id="IPR050121">
    <property type="entry name" value="Cytochrome_P450_monoxygenase"/>
</dbReference>
<gene>
    <name evidence="10" type="ORF">E0Z10_g3719</name>
</gene>
<evidence type="ECO:0000256" key="8">
    <source>
        <dbReference type="RuleBase" id="RU000461"/>
    </source>
</evidence>
<keyword evidence="6 8" id="KW-0503">Monooxygenase</keyword>
<dbReference type="InterPro" id="IPR002403">
    <property type="entry name" value="Cyt_P450_E_grp-IV"/>
</dbReference>
<dbReference type="InterPro" id="IPR017972">
    <property type="entry name" value="Cyt_P450_CS"/>
</dbReference>
<evidence type="ECO:0000256" key="5">
    <source>
        <dbReference type="ARBA" id="ARBA00023004"/>
    </source>
</evidence>
<evidence type="ECO:0008006" key="12">
    <source>
        <dbReference type="Google" id="ProtNLM"/>
    </source>
</evidence>
<comment type="caution">
    <text evidence="10">The sequence shown here is derived from an EMBL/GenBank/DDBJ whole genome shotgun (WGS) entry which is preliminary data.</text>
</comment>
<keyword evidence="5 7" id="KW-0408">Iron</keyword>
<keyword evidence="9" id="KW-0812">Transmembrane</keyword>
<protein>
    <recommendedName>
        <fullName evidence="12">Cytochrome P450</fullName>
    </recommendedName>
</protein>
<dbReference type="PRINTS" id="PR00465">
    <property type="entry name" value="EP450IV"/>
</dbReference>
<keyword evidence="8" id="KW-0560">Oxidoreductase</keyword>
<dbReference type="PROSITE" id="PS00086">
    <property type="entry name" value="CYTOCHROME_P450"/>
    <property type="match status" value="1"/>
</dbReference>
<comment type="cofactor">
    <cofactor evidence="1 7">
        <name>heme</name>
        <dbReference type="ChEBI" id="CHEBI:30413"/>
    </cofactor>
</comment>
<keyword evidence="4 7" id="KW-0479">Metal-binding</keyword>
<dbReference type="EMBL" id="SKBN01000054">
    <property type="protein sequence ID" value="TGJ85024.1"/>
    <property type="molecule type" value="Genomic_DNA"/>
</dbReference>
<keyword evidence="9" id="KW-0472">Membrane</keyword>
<dbReference type="GO" id="GO:0004497">
    <property type="term" value="F:monooxygenase activity"/>
    <property type="evidence" value="ECO:0007669"/>
    <property type="project" value="UniProtKB-KW"/>
</dbReference>
<comment type="similarity">
    <text evidence="2 8">Belongs to the cytochrome P450 family.</text>
</comment>
<evidence type="ECO:0000256" key="7">
    <source>
        <dbReference type="PIRSR" id="PIRSR602403-1"/>
    </source>
</evidence>
<dbReference type="GO" id="GO:0016705">
    <property type="term" value="F:oxidoreductase activity, acting on paired donors, with incorporation or reduction of molecular oxygen"/>
    <property type="evidence" value="ECO:0007669"/>
    <property type="project" value="InterPro"/>
</dbReference>
<keyword evidence="3 7" id="KW-0349">Heme</keyword>
<evidence type="ECO:0000256" key="2">
    <source>
        <dbReference type="ARBA" id="ARBA00010617"/>
    </source>
</evidence>
<dbReference type="Pfam" id="PF00067">
    <property type="entry name" value="p450"/>
    <property type="match status" value="1"/>
</dbReference>
<proteinExistence type="inferred from homology"/>
<evidence type="ECO:0000313" key="11">
    <source>
        <dbReference type="Proteomes" id="UP000297716"/>
    </source>
</evidence>
<dbReference type="InterPro" id="IPR001128">
    <property type="entry name" value="Cyt_P450"/>
</dbReference>
<evidence type="ECO:0000256" key="9">
    <source>
        <dbReference type="SAM" id="Phobius"/>
    </source>
</evidence>
<keyword evidence="9" id="KW-1133">Transmembrane helix</keyword>
<dbReference type="SUPFAM" id="SSF48264">
    <property type="entry name" value="Cytochrome P450"/>
    <property type="match status" value="1"/>
</dbReference>
<dbReference type="GO" id="GO:0020037">
    <property type="term" value="F:heme binding"/>
    <property type="evidence" value="ECO:0007669"/>
    <property type="project" value="InterPro"/>
</dbReference>
<name>A0A4Z0YMD0_9PEZI</name>
<dbReference type="Proteomes" id="UP000297716">
    <property type="component" value="Unassembled WGS sequence"/>
</dbReference>
<dbReference type="OrthoDB" id="1470350at2759"/>
<evidence type="ECO:0000256" key="6">
    <source>
        <dbReference type="ARBA" id="ARBA00023033"/>
    </source>
</evidence>
<sequence length="433" mass="49141">MSATMSHLNLGNILDPRENDEATGFSFHILGGAFVLILSYTLSISIYNLYFHPLASYKGPFLARSTLIWRIWHSLHGRIHIAIDEAHKKYGPVFRVSPNELSFASVNSWKDIYGHAIGQQKTLVKSEFYDMYGSGFKSLCIGSERDPQRHRKMKQSLSAAFATKALRDQELEVAEHVDLFVQKLGEKGRSGGLNMTKWRLASKPIRKDFMTALVGKVESGEIEKEEATAHASTLVIAGGETVATFLAATTYFLLRPENLAVWERLCQEIRGRFTSYEEITATSAQQLPYLQAVISEGLRIYPPGSQGFPRISPGTHIDGHWVPQGAEVYTSAYTVTHDDKYFPDPYVFQPERWLESQSANVKEASQPFSLGPRGCLGQNFAMMEINQILAKMIFKYDWKHINTEVDWLGESHCHIMWWKPELQVEFHERKSTL</sequence>
<evidence type="ECO:0000256" key="4">
    <source>
        <dbReference type="ARBA" id="ARBA00022723"/>
    </source>
</evidence>
<feature type="transmembrane region" description="Helical" evidence="9">
    <location>
        <begin position="25"/>
        <end position="50"/>
    </location>
</feature>